<dbReference type="GO" id="GO:0003677">
    <property type="term" value="F:DNA binding"/>
    <property type="evidence" value="ECO:0007669"/>
    <property type="project" value="InterPro"/>
</dbReference>
<dbReference type="CDD" id="cd07731">
    <property type="entry name" value="ComA-like_MBL-fold"/>
    <property type="match status" value="1"/>
</dbReference>
<dbReference type="PROSITE" id="PS51257">
    <property type="entry name" value="PROKAR_LIPOPROTEIN"/>
    <property type="match status" value="1"/>
</dbReference>
<dbReference type="GO" id="GO:0008270">
    <property type="term" value="F:zinc ion binding"/>
    <property type="evidence" value="ECO:0007669"/>
    <property type="project" value="InterPro"/>
</dbReference>
<dbReference type="Proteomes" id="UP001197492">
    <property type="component" value="Unassembled WGS sequence"/>
</dbReference>
<feature type="domain" description="Metallo-beta-lactamase" evidence="2">
    <location>
        <begin position="42"/>
        <end position="231"/>
    </location>
</feature>
<dbReference type="GeneID" id="301324777"/>
<proteinExistence type="predicted"/>
<evidence type="ECO:0000259" key="2">
    <source>
        <dbReference type="SMART" id="SM00849"/>
    </source>
</evidence>
<organism evidence="3 5">
    <name type="scientific">Catenibacterium mitsuokai</name>
    <dbReference type="NCBI Taxonomy" id="100886"/>
    <lineage>
        <taxon>Bacteria</taxon>
        <taxon>Bacillati</taxon>
        <taxon>Bacillota</taxon>
        <taxon>Erysipelotrichia</taxon>
        <taxon>Erysipelotrichales</taxon>
        <taxon>Coprobacillaceae</taxon>
        <taxon>Catenibacterium</taxon>
    </lineage>
</organism>
<dbReference type="Pfam" id="PF02805">
    <property type="entry name" value="Ada_Zn_binding"/>
    <property type="match status" value="1"/>
</dbReference>
<dbReference type="EMBL" id="JAHOEL010000035">
    <property type="protein sequence ID" value="MBV3392917.1"/>
    <property type="molecule type" value="Genomic_DNA"/>
</dbReference>
<protein>
    <submittedName>
        <fullName evidence="3">MBL fold metallo-hydrolase</fullName>
    </submittedName>
</protein>
<evidence type="ECO:0000313" key="5">
    <source>
        <dbReference type="Proteomes" id="UP001196408"/>
    </source>
</evidence>
<dbReference type="PANTHER" id="PTHR30619:SF1">
    <property type="entry name" value="RECOMBINATION PROTEIN 2"/>
    <property type="match status" value="1"/>
</dbReference>
<reference evidence="3 6" key="1">
    <citation type="submission" date="2021-06" db="EMBL/GenBank/DDBJ databases">
        <title>Collection of gut derived symbiotic bacterial strains cultured from healthy donors.</title>
        <authorList>
            <person name="Lin H."/>
            <person name="Littmann E."/>
            <person name="Pamer E.G."/>
        </authorList>
    </citation>
    <scope>NUCLEOTIDE SEQUENCE</scope>
    <source>
        <strain evidence="4 6">MSK.21.70</strain>
        <strain evidence="3">MSK.21.82</strain>
    </source>
</reference>
<dbReference type="EMBL" id="JAHOEF010000025">
    <property type="protein sequence ID" value="MBV3382637.1"/>
    <property type="molecule type" value="Genomic_DNA"/>
</dbReference>
<dbReference type="AlphaFoldDB" id="A0AAW4MSH9"/>
<keyword evidence="6" id="KW-1185">Reference proteome</keyword>
<gene>
    <name evidence="3" type="ORF">KSV97_05210</name>
    <name evidence="4" type="ORF">KSW06_06570</name>
</gene>
<dbReference type="GO" id="GO:0008168">
    <property type="term" value="F:methyltransferase activity"/>
    <property type="evidence" value="ECO:0007669"/>
    <property type="project" value="InterPro"/>
</dbReference>
<dbReference type="RefSeq" id="WP_217747501.1">
    <property type="nucleotide sequence ID" value="NZ_JAHOEB010000088.1"/>
</dbReference>
<accession>A0AAW4MSH9</accession>
<sequence>MKKLFSIFLSMVLITGCSTASTPKKEVSNNIKSQVTYINVGQGDSTLIQNNNQTVLIDAGHGDGHENASLNYLKEHYINTLDALILTHCDADHINDAKNIIYQLNVKKIYMSSRTSSSYTYMKLLNAIKEKKKKITVPKVGDTFQVGAGSIEFIGVGEGAQNNNDSSLCMRYDDGYHRFVFTGDAAESMEKKLNNVQCDVFQAGHHGSAYSNSDNLLSRMKASYVVVSCGKDNMYGHPHKEALQRFSRYNMQVYRTDELGTIRCVSKKNKLTFNGKEEITTTQTTQYIGSRNTKKYHTEDCQYVKTISDKNKVYFSSSQEAQNEGYIPCKACNP</sequence>
<name>A0AAW4MSH9_9FIRM</name>
<feature type="chain" id="PRO_5043767066" evidence="1">
    <location>
        <begin position="21"/>
        <end position="334"/>
    </location>
</feature>
<evidence type="ECO:0000313" key="6">
    <source>
        <dbReference type="Proteomes" id="UP001197492"/>
    </source>
</evidence>
<dbReference type="InterPro" id="IPR004026">
    <property type="entry name" value="Ada_DNA_repair_Zn-bd"/>
</dbReference>
<comment type="caution">
    <text evidence="3">The sequence shown here is derived from an EMBL/GenBank/DDBJ whole genome shotgun (WGS) entry which is preliminary data.</text>
</comment>
<dbReference type="Proteomes" id="UP001196408">
    <property type="component" value="Unassembled WGS sequence"/>
</dbReference>
<dbReference type="GO" id="GO:0006281">
    <property type="term" value="P:DNA repair"/>
    <property type="evidence" value="ECO:0007669"/>
    <property type="project" value="InterPro"/>
</dbReference>
<evidence type="ECO:0000313" key="3">
    <source>
        <dbReference type="EMBL" id="MBV3382637.1"/>
    </source>
</evidence>
<dbReference type="PANTHER" id="PTHR30619">
    <property type="entry name" value="DNA INTERNALIZATION/COMPETENCE PROTEIN COMEC/REC2"/>
    <property type="match status" value="1"/>
</dbReference>
<evidence type="ECO:0000313" key="4">
    <source>
        <dbReference type="EMBL" id="MBV3392917.1"/>
    </source>
</evidence>
<dbReference type="InterPro" id="IPR035681">
    <property type="entry name" value="ComA-like_MBL"/>
</dbReference>
<evidence type="ECO:0000256" key="1">
    <source>
        <dbReference type="SAM" id="SignalP"/>
    </source>
</evidence>
<dbReference type="InterPro" id="IPR001279">
    <property type="entry name" value="Metallo-B-lactamas"/>
</dbReference>
<feature type="signal peptide" evidence="1">
    <location>
        <begin position="1"/>
        <end position="20"/>
    </location>
</feature>
<dbReference type="Pfam" id="PF00753">
    <property type="entry name" value="Lactamase_B"/>
    <property type="match status" value="1"/>
</dbReference>
<keyword evidence="1" id="KW-0732">Signal</keyword>
<dbReference type="InterPro" id="IPR052159">
    <property type="entry name" value="Competence_DNA_uptake"/>
</dbReference>
<dbReference type="GO" id="GO:0006355">
    <property type="term" value="P:regulation of DNA-templated transcription"/>
    <property type="evidence" value="ECO:0007669"/>
    <property type="project" value="InterPro"/>
</dbReference>
<dbReference type="SMART" id="SM00849">
    <property type="entry name" value="Lactamase_B"/>
    <property type="match status" value="1"/>
</dbReference>